<keyword evidence="4" id="KW-1185">Reference proteome</keyword>
<evidence type="ECO:0000256" key="2">
    <source>
        <dbReference type="SAM" id="MobiDB-lite"/>
    </source>
</evidence>
<feature type="coiled-coil region" evidence="1">
    <location>
        <begin position="87"/>
        <end position="146"/>
    </location>
</feature>
<feature type="compositionally biased region" description="Acidic residues" evidence="2">
    <location>
        <begin position="48"/>
        <end position="59"/>
    </location>
</feature>
<proteinExistence type="predicted"/>
<gene>
    <name evidence="3" type="ORF">Ae201684_010125</name>
</gene>
<dbReference type="GO" id="GO:0003700">
    <property type="term" value="F:DNA-binding transcription factor activity"/>
    <property type="evidence" value="ECO:0007669"/>
    <property type="project" value="InterPro"/>
</dbReference>
<evidence type="ECO:0000256" key="1">
    <source>
        <dbReference type="SAM" id="Coils"/>
    </source>
</evidence>
<feature type="compositionally biased region" description="Polar residues" evidence="2">
    <location>
        <begin position="33"/>
        <end position="46"/>
    </location>
</feature>
<dbReference type="InterPro" id="IPR046347">
    <property type="entry name" value="bZIP_sf"/>
</dbReference>
<sequence>MEDWMPDDDDIENLFHIDQKMKEMERKGAIAMTESTPAHLSPQPDQILSEEDSSDGEENLELELQRHWQDPEVVKRLRHRMISRRSRQKKKRELDDLSETVESLEREYKRLQSTVVAQTSMDGGPVAEMRQKYLELLQAADQLRFENKTLLQAIDRHTTLASSVQASISTVHSWEEDHAQSMGLCDFVAFRALSQSAFQSLMARTMQAVQSFSFQSEPPPAHVVCGWTDRRHVVEKTRLEFSTTKSVSSALVPSIMQKTWAFLTDFDQAAKIMPFLRKMELLQTLNYSPHSAVVIRRDFTFRNAFNPRVHYTTLLVSWKETADGGHAMTWRTIDEPITDEALCESEAWINECIEYVHI</sequence>
<dbReference type="CDD" id="cd14686">
    <property type="entry name" value="bZIP"/>
    <property type="match status" value="1"/>
</dbReference>
<dbReference type="Proteomes" id="UP000481153">
    <property type="component" value="Unassembled WGS sequence"/>
</dbReference>
<feature type="region of interest" description="Disordered" evidence="2">
    <location>
        <begin position="29"/>
        <end position="59"/>
    </location>
</feature>
<protein>
    <recommendedName>
        <fullName evidence="5">BZIP domain-containing protein</fullName>
    </recommendedName>
</protein>
<accession>A0A6G0WYV6</accession>
<evidence type="ECO:0000313" key="4">
    <source>
        <dbReference type="Proteomes" id="UP000481153"/>
    </source>
</evidence>
<dbReference type="Gene3D" id="1.20.5.170">
    <property type="match status" value="1"/>
</dbReference>
<dbReference type="AlphaFoldDB" id="A0A6G0WYV6"/>
<name>A0A6G0WYV6_9STRA</name>
<organism evidence="3 4">
    <name type="scientific">Aphanomyces euteiches</name>
    <dbReference type="NCBI Taxonomy" id="100861"/>
    <lineage>
        <taxon>Eukaryota</taxon>
        <taxon>Sar</taxon>
        <taxon>Stramenopiles</taxon>
        <taxon>Oomycota</taxon>
        <taxon>Saprolegniomycetes</taxon>
        <taxon>Saprolegniales</taxon>
        <taxon>Verrucalvaceae</taxon>
        <taxon>Aphanomyces</taxon>
    </lineage>
</organism>
<dbReference type="VEuPathDB" id="FungiDB:AeMF1_015243"/>
<keyword evidence="1" id="KW-0175">Coiled coil</keyword>
<reference evidence="3 4" key="1">
    <citation type="submission" date="2019-07" db="EMBL/GenBank/DDBJ databases">
        <title>Genomics analysis of Aphanomyces spp. identifies a new class of oomycete effector associated with host adaptation.</title>
        <authorList>
            <person name="Gaulin E."/>
        </authorList>
    </citation>
    <scope>NUCLEOTIDE SEQUENCE [LARGE SCALE GENOMIC DNA]</scope>
    <source>
        <strain evidence="3 4">ATCC 201684</strain>
    </source>
</reference>
<evidence type="ECO:0000313" key="3">
    <source>
        <dbReference type="EMBL" id="KAF0732795.1"/>
    </source>
</evidence>
<dbReference type="EMBL" id="VJMJ01000128">
    <property type="protein sequence ID" value="KAF0732795.1"/>
    <property type="molecule type" value="Genomic_DNA"/>
</dbReference>
<evidence type="ECO:0008006" key="5">
    <source>
        <dbReference type="Google" id="ProtNLM"/>
    </source>
</evidence>
<dbReference type="SUPFAM" id="SSF57959">
    <property type="entry name" value="Leucine zipper domain"/>
    <property type="match status" value="1"/>
</dbReference>
<comment type="caution">
    <text evidence="3">The sequence shown here is derived from an EMBL/GenBank/DDBJ whole genome shotgun (WGS) entry which is preliminary data.</text>
</comment>